<feature type="compositionally biased region" description="Basic and acidic residues" evidence="1">
    <location>
        <begin position="169"/>
        <end position="189"/>
    </location>
</feature>
<feature type="region of interest" description="Disordered" evidence="1">
    <location>
        <begin position="166"/>
        <end position="189"/>
    </location>
</feature>
<feature type="region of interest" description="Disordered" evidence="1">
    <location>
        <begin position="1"/>
        <end position="65"/>
    </location>
</feature>
<sequence length="298" mass="32423">MPSGSRKRKSAKRKNASTSPPQQGWLRSHLQMLKAPSIRSGTRDLPDKEDEGRGNTNKGKERILPQYIGTKTGALTEIWDRKEVQGSHLYLRTGSEDATAEDMDKPKNGGSHIEAMPTEVFPSMSEELQKVETSRRSVVDESTEGLHVSVGLKKVTSGKVQVQTTTVDGKFENGGDLKGKGGEDKDTKEDQLDRVLEISEPVANGVAKTVSQMAEVAAALNFHASPNESEKKVTGHADDSMEAPCVILDGDSSLKFPLYDDMDASTPKTEIPHLPVVVSRGSIWNCCGLLEVFVSPKH</sequence>
<dbReference type="EMBL" id="JADCNM010000012">
    <property type="protein sequence ID" value="KAG0459724.1"/>
    <property type="molecule type" value="Genomic_DNA"/>
</dbReference>
<feature type="region of interest" description="Disordered" evidence="1">
    <location>
        <begin position="92"/>
        <end position="115"/>
    </location>
</feature>
<evidence type="ECO:0000256" key="1">
    <source>
        <dbReference type="SAM" id="MobiDB-lite"/>
    </source>
</evidence>
<reference evidence="2 3" key="1">
    <citation type="journal article" date="2020" name="Nat. Food">
        <title>A phased Vanilla planifolia genome enables genetic improvement of flavour and production.</title>
        <authorList>
            <person name="Hasing T."/>
            <person name="Tang H."/>
            <person name="Brym M."/>
            <person name="Khazi F."/>
            <person name="Huang T."/>
            <person name="Chambers A.H."/>
        </authorList>
    </citation>
    <scope>NUCLEOTIDE SEQUENCE [LARGE SCALE GENOMIC DNA]</scope>
    <source>
        <tissue evidence="2">Leaf</tissue>
    </source>
</reference>
<feature type="compositionally biased region" description="Basic residues" evidence="1">
    <location>
        <begin position="1"/>
        <end position="15"/>
    </location>
</feature>
<protein>
    <submittedName>
        <fullName evidence="2">Uncharacterized protein</fullName>
    </submittedName>
</protein>
<dbReference type="AlphaFoldDB" id="A0A835PU10"/>
<dbReference type="Proteomes" id="UP000639772">
    <property type="component" value="Chromosome 12"/>
</dbReference>
<proteinExistence type="predicted"/>
<evidence type="ECO:0000313" key="3">
    <source>
        <dbReference type="Proteomes" id="UP000639772"/>
    </source>
</evidence>
<feature type="compositionally biased region" description="Basic and acidic residues" evidence="1">
    <location>
        <begin position="41"/>
        <end position="63"/>
    </location>
</feature>
<evidence type="ECO:0000313" key="2">
    <source>
        <dbReference type="EMBL" id="KAG0459724.1"/>
    </source>
</evidence>
<gene>
    <name evidence="2" type="ORF">HPP92_022852</name>
</gene>
<accession>A0A835PU10</accession>
<name>A0A835PU10_VANPL</name>
<comment type="caution">
    <text evidence="2">The sequence shown here is derived from an EMBL/GenBank/DDBJ whole genome shotgun (WGS) entry which is preliminary data.</text>
</comment>
<organism evidence="2 3">
    <name type="scientific">Vanilla planifolia</name>
    <name type="common">Vanilla</name>
    <dbReference type="NCBI Taxonomy" id="51239"/>
    <lineage>
        <taxon>Eukaryota</taxon>
        <taxon>Viridiplantae</taxon>
        <taxon>Streptophyta</taxon>
        <taxon>Embryophyta</taxon>
        <taxon>Tracheophyta</taxon>
        <taxon>Spermatophyta</taxon>
        <taxon>Magnoliopsida</taxon>
        <taxon>Liliopsida</taxon>
        <taxon>Asparagales</taxon>
        <taxon>Orchidaceae</taxon>
        <taxon>Vanilloideae</taxon>
        <taxon>Vanilleae</taxon>
        <taxon>Vanilla</taxon>
    </lineage>
</organism>